<dbReference type="PANTHER" id="PTHR33154:SF15">
    <property type="entry name" value="REGULATORY PROTEIN ARSR"/>
    <property type="match status" value="1"/>
</dbReference>
<dbReference type="AlphaFoldDB" id="A0A939TBS9"/>
<dbReference type="GO" id="GO:0003700">
    <property type="term" value="F:DNA-binding transcription factor activity"/>
    <property type="evidence" value="ECO:0007669"/>
    <property type="project" value="InterPro"/>
</dbReference>
<gene>
    <name evidence="5" type="ORF">J4573_25610</name>
</gene>
<evidence type="ECO:0000313" key="5">
    <source>
        <dbReference type="EMBL" id="MBO2450505.1"/>
    </source>
</evidence>
<organism evidence="5 6">
    <name type="scientific">Actinomadura barringtoniae</name>
    <dbReference type="NCBI Taxonomy" id="1427535"/>
    <lineage>
        <taxon>Bacteria</taxon>
        <taxon>Bacillati</taxon>
        <taxon>Actinomycetota</taxon>
        <taxon>Actinomycetes</taxon>
        <taxon>Streptosporangiales</taxon>
        <taxon>Thermomonosporaceae</taxon>
        <taxon>Actinomadura</taxon>
    </lineage>
</organism>
<dbReference type="InterPro" id="IPR001845">
    <property type="entry name" value="HTH_ArsR_DNA-bd_dom"/>
</dbReference>
<evidence type="ECO:0000256" key="2">
    <source>
        <dbReference type="ARBA" id="ARBA00023125"/>
    </source>
</evidence>
<feature type="domain" description="HTH arsR-type" evidence="4">
    <location>
        <begin position="14"/>
        <end position="107"/>
    </location>
</feature>
<dbReference type="InterPro" id="IPR036388">
    <property type="entry name" value="WH-like_DNA-bd_sf"/>
</dbReference>
<dbReference type="Gene3D" id="1.10.10.10">
    <property type="entry name" value="Winged helix-like DNA-binding domain superfamily/Winged helix DNA-binding domain"/>
    <property type="match status" value="1"/>
</dbReference>
<dbReference type="InterPro" id="IPR051081">
    <property type="entry name" value="HTH_MetalResp_TranReg"/>
</dbReference>
<dbReference type="Pfam" id="PF12840">
    <property type="entry name" value="HTH_20"/>
    <property type="match status" value="1"/>
</dbReference>
<comment type="caution">
    <text evidence="5">The sequence shown here is derived from an EMBL/GenBank/DDBJ whole genome shotgun (WGS) entry which is preliminary data.</text>
</comment>
<dbReference type="PANTHER" id="PTHR33154">
    <property type="entry name" value="TRANSCRIPTIONAL REGULATOR, ARSR FAMILY"/>
    <property type="match status" value="1"/>
</dbReference>
<dbReference type="GO" id="GO:0003677">
    <property type="term" value="F:DNA binding"/>
    <property type="evidence" value="ECO:0007669"/>
    <property type="project" value="UniProtKB-KW"/>
</dbReference>
<keyword evidence="3" id="KW-0804">Transcription</keyword>
<dbReference type="InterPro" id="IPR036390">
    <property type="entry name" value="WH_DNA-bd_sf"/>
</dbReference>
<reference evidence="5" key="1">
    <citation type="submission" date="2021-03" db="EMBL/GenBank/DDBJ databases">
        <authorList>
            <person name="Kanchanasin P."/>
            <person name="Saeng-In P."/>
            <person name="Phongsopitanun W."/>
            <person name="Yuki M."/>
            <person name="Kudo T."/>
            <person name="Ohkuma M."/>
            <person name="Tanasupawat S."/>
        </authorList>
    </citation>
    <scope>NUCLEOTIDE SEQUENCE</scope>
    <source>
        <strain evidence="5">GKU 128</strain>
    </source>
</reference>
<keyword evidence="1" id="KW-0805">Transcription regulation</keyword>
<protein>
    <submittedName>
        <fullName evidence="5">Winged helix-turn-helix transcriptional regulator</fullName>
    </submittedName>
</protein>
<dbReference type="InterPro" id="IPR011991">
    <property type="entry name" value="ArsR-like_HTH"/>
</dbReference>
<dbReference type="RefSeq" id="WP_208258366.1">
    <property type="nucleotide sequence ID" value="NZ_JAGEOJ010000010.1"/>
</dbReference>
<dbReference type="EMBL" id="JAGEOJ010000010">
    <property type="protein sequence ID" value="MBO2450505.1"/>
    <property type="molecule type" value="Genomic_DNA"/>
</dbReference>
<dbReference type="SUPFAM" id="SSF46785">
    <property type="entry name" value="Winged helix' DNA-binding domain"/>
    <property type="match status" value="1"/>
</dbReference>
<proteinExistence type="predicted"/>
<evidence type="ECO:0000256" key="3">
    <source>
        <dbReference type="ARBA" id="ARBA00023163"/>
    </source>
</evidence>
<evidence type="ECO:0000313" key="6">
    <source>
        <dbReference type="Proteomes" id="UP000669179"/>
    </source>
</evidence>
<name>A0A939TBS9_9ACTN</name>
<accession>A0A939TBS9</accession>
<dbReference type="CDD" id="cd00090">
    <property type="entry name" value="HTH_ARSR"/>
    <property type="match status" value="1"/>
</dbReference>
<evidence type="ECO:0000256" key="1">
    <source>
        <dbReference type="ARBA" id="ARBA00023015"/>
    </source>
</evidence>
<evidence type="ECO:0000259" key="4">
    <source>
        <dbReference type="SMART" id="SM00418"/>
    </source>
</evidence>
<dbReference type="SMART" id="SM00418">
    <property type="entry name" value="HTH_ARSR"/>
    <property type="match status" value="1"/>
</dbReference>
<dbReference type="Proteomes" id="UP000669179">
    <property type="component" value="Unassembled WGS sequence"/>
</dbReference>
<sequence length="197" mass="23092">MTERPERREISDPETLRLLAHPLRYKIARELRQGPATATTLARKLGLNTGATSYHLRQMAEHGFIEEASELGKGRERWWRTRARDVRFPPRSRQTDEARALLEEIKRLDLADTMERLARYQLVRDEMGEWGDAELFSQSSILVTFEEARQFFEEYIALLYRYKRPAGQTPAGARVMLARLVMFPEVTDEEERPPEEK</sequence>
<keyword evidence="6" id="KW-1185">Reference proteome</keyword>
<keyword evidence="2" id="KW-0238">DNA-binding</keyword>